<dbReference type="STRING" id="392500.Swoo_1089"/>
<accession>B1KH74</accession>
<proteinExistence type="predicted"/>
<dbReference type="EMBL" id="CP000961">
    <property type="protein sequence ID" value="ACA85382.1"/>
    <property type="molecule type" value="Genomic_DNA"/>
</dbReference>
<organism evidence="2 3">
    <name type="scientific">Shewanella woodyi (strain ATCC 51908 / MS32)</name>
    <dbReference type="NCBI Taxonomy" id="392500"/>
    <lineage>
        <taxon>Bacteria</taxon>
        <taxon>Pseudomonadati</taxon>
        <taxon>Pseudomonadota</taxon>
        <taxon>Gammaproteobacteria</taxon>
        <taxon>Alteromonadales</taxon>
        <taxon>Shewanellaceae</taxon>
        <taxon>Shewanella</taxon>
    </lineage>
</organism>
<keyword evidence="3" id="KW-1185">Reference proteome</keyword>
<dbReference type="RefSeq" id="WP_012323728.1">
    <property type="nucleotide sequence ID" value="NC_010506.1"/>
</dbReference>
<keyword evidence="1" id="KW-0472">Membrane</keyword>
<reference evidence="2 3" key="1">
    <citation type="submission" date="2008-02" db="EMBL/GenBank/DDBJ databases">
        <title>Complete sequence of Shewanella woodyi ATCC 51908.</title>
        <authorList>
            <consortium name="US DOE Joint Genome Institute"/>
            <person name="Copeland A."/>
            <person name="Lucas S."/>
            <person name="Lapidus A."/>
            <person name="Glavina del Rio T."/>
            <person name="Dalin E."/>
            <person name="Tice H."/>
            <person name="Bruce D."/>
            <person name="Goodwin L."/>
            <person name="Pitluck S."/>
            <person name="Sims D."/>
            <person name="Brettin T."/>
            <person name="Detter J.C."/>
            <person name="Han C."/>
            <person name="Kuske C.R."/>
            <person name="Schmutz J."/>
            <person name="Larimer F."/>
            <person name="Land M."/>
            <person name="Hauser L."/>
            <person name="Kyrpides N."/>
            <person name="Lykidis A."/>
            <person name="Zhao J.-S."/>
            <person name="Richardson P."/>
        </authorList>
    </citation>
    <scope>NUCLEOTIDE SEQUENCE [LARGE SCALE GENOMIC DNA]</scope>
    <source>
        <strain evidence="3">ATCC 51908 / MS32</strain>
    </source>
</reference>
<sequence length="135" mass="15099">MLTRLIYLIIFIVGITLGASSTYLYFHDNSEQRPDTHELIEKILKYSNIPISADNYACEGKAVKTVGSVVASLLELNKMNKVNMLTYGCFGNSCTVSVSSCQPWQDSECSSRFLKFNVDSSNEIKPNTFSCFDMP</sequence>
<keyword evidence="1" id="KW-0812">Transmembrane</keyword>
<name>B1KH74_SHEWM</name>
<dbReference type="Proteomes" id="UP000002168">
    <property type="component" value="Chromosome"/>
</dbReference>
<protein>
    <submittedName>
        <fullName evidence="2">Uncharacterized protein</fullName>
    </submittedName>
</protein>
<dbReference type="KEGG" id="swd:Swoo_1089"/>
<dbReference type="AlphaFoldDB" id="B1KH74"/>
<feature type="transmembrane region" description="Helical" evidence="1">
    <location>
        <begin position="6"/>
        <end position="26"/>
    </location>
</feature>
<gene>
    <name evidence="2" type="ordered locus">Swoo_1089</name>
</gene>
<evidence type="ECO:0000313" key="3">
    <source>
        <dbReference type="Proteomes" id="UP000002168"/>
    </source>
</evidence>
<keyword evidence="1" id="KW-1133">Transmembrane helix</keyword>
<evidence type="ECO:0000313" key="2">
    <source>
        <dbReference type="EMBL" id="ACA85382.1"/>
    </source>
</evidence>
<evidence type="ECO:0000256" key="1">
    <source>
        <dbReference type="SAM" id="Phobius"/>
    </source>
</evidence>
<dbReference type="HOGENOM" id="CLU_1864324_0_0_6"/>